<dbReference type="PANTHER" id="PTHR11786">
    <property type="entry name" value="N-HYDROXYARYLAMINE O-ACETYLTRANSFERASE"/>
    <property type="match status" value="1"/>
</dbReference>
<reference evidence="4" key="1">
    <citation type="journal article" date="2014" name="Proc. Natl. Acad. Sci. U.S.A.">
        <title>Extensive sampling of basidiomycete genomes demonstrates inadequacy of the white-rot/brown-rot paradigm for wood decay fungi.</title>
        <authorList>
            <person name="Riley R."/>
            <person name="Salamov A.A."/>
            <person name="Brown D.W."/>
            <person name="Nagy L.G."/>
            <person name="Floudas D."/>
            <person name="Held B.W."/>
            <person name="Levasseur A."/>
            <person name="Lombard V."/>
            <person name="Morin E."/>
            <person name="Otillar R."/>
            <person name="Lindquist E.A."/>
            <person name="Sun H."/>
            <person name="LaButti K.M."/>
            <person name="Schmutz J."/>
            <person name="Jabbour D."/>
            <person name="Luo H."/>
            <person name="Baker S.E."/>
            <person name="Pisabarro A.G."/>
            <person name="Walton J.D."/>
            <person name="Blanchette R.A."/>
            <person name="Henrissat B."/>
            <person name="Martin F."/>
            <person name="Cullen D."/>
            <person name="Hibbett D.S."/>
            <person name="Grigoriev I.V."/>
        </authorList>
    </citation>
    <scope>NUCLEOTIDE SEQUENCE [LARGE SCALE GENOMIC DNA]</scope>
    <source>
        <strain evidence="4">FD-172 SS1</strain>
    </source>
</reference>
<dbReference type="InterPro" id="IPR038765">
    <property type="entry name" value="Papain-like_cys_pep_sf"/>
</dbReference>
<evidence type="ECO:0000313" key="4">
    <source>
        <dbReference type="Proteomes" id="UP000027195"/>
    </source>
</evidence>
<accession>A0A067M054</accession>
<organism evidence="3 4">
    <name type="scientific">Botryobasidium botryosum (strain FD-172 SS1)</name>
    <dbReference type="NCBI Taxonomy" id="930990"/>
    <lineage>
        <taxon>Eukaryota</taxon>
        <taxon>Fungi</taxon>
        <taxon>Dikarya</taxon>
        <taxon>Basidiomycota</taxon>
        <taxon>Agaricomycotina</taxon>
        <taxon>Agaricomycetes</taxon>
        <taxon>Cantharellales</taxon>
        <taxon>Botryobasidiaceae</taxon>
        <taxon>Botryobasidium</taxon>
    </lineage>
</organism>
<dbReference type="STRING" id="930990.A0A067M054"/>
<dbReference type="Proteomes" id="UP000027195">
    <property type="component" value="Unassembled WGS sequence"/>
</dbReference>
<dbReference type="InParanoid" id="A0A067M054"/>
<dbReference type="GO" id="GO:0016407">
    <property type="term" value="F:acetyltransferase activity"/>
    <property type="evidence" value="ECO:0007669"/>
    <property type="project" value="InterPro"/>
</dbReference>
<dbReference type="Gene3D" id="3.30.2140.20">
    <property type="match status" value="1"/>
</dbReference>
<sequence>MSSKIKVMPSHFTATELAQYLQKLGLESTALEPTLDTLTKVLRKHLVIFPFENLGMHYSESHIVDVSLPSLFQRMVVEEKGGSWCSGHNGFIMEMLRAIGFRAYVCGARLSLAPVRESQVHSVVLVVPSDTNGATYLIDLGLGLYGPVWPIRLRHEEAVQGASGGEAHRLVHARHPDSVIKEGADGAVGDRGDDLAPWSQYWAVEMRLAEDKPWKRVCYFTPAAEIFPEDLQDMSLVVSMRQTGLLWSNVFVIRFFEVEGEKEMGRLILHHNEVKKRGVGNMEVEDVEQLGTEEQRVAALKKYFGIELTEAEVKSIHGRKAALPSA</sequence>
<dbReference type="EMBL" id="KL198096">
    <property type="protein sequence ID" value="KDQ08050.1"/>
    <property type="molecule type" value="Genomic_DNA"/>
</dbReference>
<evidence type="ECO:0000256" key="2">
    <source>
        <dbReference type="RuleBase" id="RU003452"/>
    </source>
</evidence>
<dbReference type="InterPro" id="IPR001447">
    <property type="entry name" value="Arylamine_N-AcTrfase"/>
</dbReference>
<dbReference type="HOGENOM" id="CLU_049918_2_0_1"/>
<keyword evidence="4" id="KW-1185">Reference proteome</keyword>
<gene>
    <name evidence="3" type="ORF">BOTBODRAFT_180196</name>
</gene>
<dbReference type="InterPro" id="IPR053710">
    <property type="entry name" value="Arylamine_NAT_domain_sf"/>
</dbReference>
<name>A0A067M054_BOTB1</name>
<evidence type="ECO:0000313" key="3">
    <source>
        <dbReference type="EMBL" id="KDQ08050.1"/>
    </source>
</evidence>
<dbReference type="AlphaFoldDB" id="A0A067M054"/>
<comment type="similarity">
    <text evidence="1 2">Belongs to the arylamine N-acetyltransferase family.</text>
</comment>
<dbReference type="PRINTS" id="PR01543">
    <property type="entry name" value="ANATRNSFRASE"/>
</dbReference>
<proteinExistence type="inferred from homology"/>
<evidence type="ECO:0000256" key="1">
    <source>
        <dbReference type="ARBA" id="ARBA00006547"/>
    </source>
</evidence>
<dbReference type="Pfam" id="PF00797">
    <property type="entry name" value="Acetyltransf_2"/>
    <property type="match status" value="1"/>
</dbReference>
<dbReference type="PANTHER" id="PTHR11786:SF0">
    <property type="entry name" value="ARYLAMINE N-ACETYLTRANSFERASE 4-RELATED"/>
    <property type="match status" value="1"/>
</dbReference>
<keyword evidence="2" id="KW-0808">Transferase</keyword>
<protein>
    <submittedName>
        <fullName evidence="3">Uncharacterized protein</fullName>
    </submittedName>
</protein>
<dbReference type="OrthoDB" id="10260017at2759"/>
<keyword evidence="2" id="KW-0012">Acyltransferase</keyword>
<dbReference type="SUPFAM" id="SSF54001">
    <property type="entry name" value="Cysteine proteinases"/>
    <property type="match status" value="1"/>
</dbReference>